<keyword evidence="2 4" id="KW-0689">Ribosomal protein</keyword>
<gene>
    <name evidence="4" type="primary">rpl11</name>
</gene>
<dbReference type="GO" id="GO:0005840">
    <property type="term" value="C:ribosome"/>
    <property type="evidence" value="ECO:0007669"/>
    <property type="project" value="UniProtKB-KW"/>
</dbReference>
<dbReference type="GO" id="GO:1990904">
    <property type="term" value="C:ribonucleoprotein complex"/>
    <property type="evidence" value="ECO:0007669"/>
    <property type="project" value="UniProtKB-KW"/>
</dbReference>
<reference evidence="4" key="1">
    <citation type="submission" date="2016-07" db="EMBL/GenBank/DDBJ databases">
        <title>genome sequence of Acanthamoeba castellani mitochondria.</title>
        <authorList>
            <person name="Greninger A.L."/>
            <person name="Jerome K."/>
            <person name="Dixon T."/>
        </authorList>
    </citation>
    <scope>NUCLEOTIDE SEQUENCE</scope>
    <source>
        <strain evidence="4">TN</strain>
    </source>
</reference>
<organism evidence="4">
    <name type="scientific">Acanthamoeba castellanii</name>
    <name type="common">Amoeba</name>
    <dbReference type="NCBI Taxonomy" id="5755"/>
    <lineage>
        <taxon>Eukaryota</taxon>
        <taxon>Amoebozoa</taxon>
        <taxon>Discosea</taxon>
        <taxon>Longamoebia</taxon>
        <taxon>Centramoebida</taxon>
        <taxon>Acanthamoebidae</taxon>
        <taxon>Acanthamoeba</taxon>
    </lineage>
</organism>
<dbReference type="EMBL" id="KX580904">
    <property type="protein sequence ID" value="AOS85705.1"/>
    <property type="molecule type" value="Genomic_DNA"/>
</dbReference>
<name>A0A1D8D6M5_ACACA</name>
<geneLocation type="mitochondrion" evidence="4"/>
<dbReference type="SUPFAM" id="SSF54747">
    <property type="entry name" value="Ribosomal L11/L12e N-terminal domain"/>
    <property type="match status" value="1"/>
</dbReference>
<accession>A0A1D8D6M5</accession>
<dbReference type="RefSeq" id="NP_042543.1">
    <property type="nucleotide sequence ID" value="NC_001637.1"/>
</dbReference>
<dbReference type="GO" id="GO:0006412">
    <property type="term" value="P:translation"/>
    <property type="evidence" value="ECO:0007669"/>
    <property type="project" value="InterPro"/>
</dbReference>
<dbReference type="HAMAP" id="MF_00736">
    <property type="entry name" value="Ribosomal_uL11"/>
    <property type="match status" value="1"/>
</dbReference>
<protein>
    <submittedName>
        <fullName evidence="4">Ribosomal protein L11</fullName>
    </submittedName>
</protein>
<dbReference type="Gene3D" id="3.30.1550.10">
    <property type="entry name" value="Ribosomal protein L11/L12, N-terminal domain"/>
    <property type="match status" value="1"/>
</dbReference>
<evidence type="ECO:0000313" key="4">
    <source>
        <dbReference type="EMBL" id="AOS85705.1"/>
    </source>
</evidence>
<proteinExistence type="inferred from homology"/>
<evidence type="ECO:0000256" key="2">
    <source>
        <dbReference type="ARBA" id="ARBA00022980"/>
    </source>
</evidence>
<dbReference type="SMART" id="SM00649">
    <property type="entry name" value="RL11"/>
    <property type="match status" value="1"/>
</dbReference>
<dbReference type="AlphaFoldDB" id="A0A1D8D6M5"/>
<dbReference type="InterPro" id="IPR000911">
    <property type="entry name" value="Ribosomal_uL11"/>
</dbReference>
<keyword evidence="4" id="KW-0496">Mitochondrion</keyword>
<comment type="similarity">
    <text evidence="1">Belongs to the universal ribosomal protein uL11 family.</text>
</comment>
<dbReference type="GO" id="GO:0003735">
    <property type="term" value="F:structural constituent of ribosome"/>
    <property type="evidence" value="ECO:0007669"/>
    <property type="project" value="InterPro"/>
</dbReference>
<keyword evidence="3" id="KW-0687">Ribonucleoprotein</keyword>
<evidence type="ECO:0000256" key="1">
    <source>
        <dbReference type="ARBA" id="ARBA00010537"/>
    </source>
</evidence>
<dbReference type="GeneID" id="1734040"/>
<sequence length="339" mass="39193">MRINLNFHYDKLHLKEIIILIPKYHTNMVSFLTPILGLYGINVKEFINDFEIKTRFINFDVIVPTLVKISKIKTFEIILKTPYVISILSNLNNFSVTKPNIDLLSVYKISLLKSVFHSNFLDVFHRRIYLSLRKYLSLVIKVNFHLSVSSALAKKSLSNLNNLLLLKFNIQNNILFAKLLNNRYGLFVSFNNSSASNLNYLKTVLAIQNISIFKAKSNLLSSLTGNKYFFGNIYFIGATSLKYFIGFLKEVSLKSFGSNFFPIFFKIRSNLVSQPFVKLFLSVFNSQVKLINFYALRVIYTIFIKIFKNLNFLNKKLTFLLNRNNSNSNANISSNIKES</sequence>
<dbReference type="InterPro" id="IPR036796">
    <property type="entry name" value="Ribosomal_uL11_N_sf"/>
</dbReference>
<evidence type="ECO:0000256" key="3">
    <source>
        <dbReference type="ARBA" id="ARBA00023274"/>
    </source>
</evidence>